<dbReference type="WBParaSite" id="PDA_v2.g7643.t1">
    <property type="protein sequence ID" value="PDA_v2.g7643.t1"/>
    <property type="gene ID" value="PDA_v2.g7643"/>
</dbReference>
<organism evidence="1 2">
    <name type="scientific">Panagrolaimus davidi</name>
    <dbReference type="NCBI Taxonomy" id="227884"/>
    <lineage>
        <taxon>Eukaryota</taxon>
        <taxon>Metazoa</taxon>
        <taxon>Ecdysozoa</taxon>
        <taxon>Nematoda</taxon>
        <taxon>Chromadorea</taxon>
        <taxon>Rhabditida</taxon>
        <taxon>Tylenchina</taxon>
        <taxon>Panagrolaimomorpha</taxon>
        <taxon>Panagrolaimoidea</taxon>
        <taxon>Panagrolaimidae</taxon>
        <taxon>Panagrolaimus</taxon>
    </lineage>
</organism>
<evidence type="ECO:0000313" key="2">
    <source>
        <dbReference type="WBParaSite" id="PDA_v2.g7643.t1"/>
    </source>
</evidence>
<accession>A0A914QZU7</accession>
<reference evidence="2" key="1">
    <citation type="submission" date="2022-11" db="UniProtKB">
        <authorList>
            <consortium name="WormBaseParasite"/>
        </authorList>
    </citation>
    <scope>IDENTIFICATION</scope>
</reference>
<proteinExistence type="predicted"/>
<dbReference type="Proteomes" id="UP000887578">
    <property type="component" value="Unplaced"/>
</dbReference>
<sequence>MSTSKAAEKGDKKYTFFSPRKQFFSFPPDVISSMLKQPSSPNGLLKLYQTCKYFYSKKQILIMSDSKFDRSSFYYGENNPKLLIGDFWDENYSDVQHLLWHTDKLQILHYNDRYFEKPEYLEKNRIPKFYRCSIKELELYKTVLSVDDFLLITAEKQIQKFTIRHHSWICYPDYSKVDIAEIFKFEVMPKLQFLTCYRDATNCTNEIFEKLSKIHLQTKLSEFYIRFGNSIPKNEFKGEYLFEFIKNNAEQKKTTFVGFEAHSAKLQLFFDEIVKRWENEILKLSD</sequence>
<name>A0A914QZU7_9BILA</name>
<evidence type="ECO:0000313" key="1">
    <source>
        <dbReference type="Proteomes" id="UP000887578"/>
    </source>
</evidence>
<dbReference type="AlphaFoldDB" id="A0A914QZU7"/>
<keyword evidence="1" id="KW-1185">Reference proteome</keyword>
<protein>
    <submittedName>
        <fullName evidence="2">Uncharacterized protein</fullName>
    </submittedName>
</protein>